<dbReference type="EMBL" id="FPLJ01000079">
    <property type="protein sequence ID" value="SGY98372.1"/>
    <property type="molecule type" value="Genomic_DNA"/>
</dbReference>
<dbReference type="Proteomes" id="UP000183794">
    <property type="component" value="Unassembled WGS sequence"/>
</dbReference>
<dbReference type="Proteomes" id="UP000182660">
    <property type="component" value="Unassembled WGS sequence"/>
</dbReference>
<gene>
    <name evidence="1" type="ORF">MT2528_3609</name>
    <name evidence="2" type="ORF">NVI5450_3804</name>
</gene>
<organism evidence="2 4">
    <name type="scientific">Moritella viscosa</name>
    <dbReference type="NCBI Taxonomy" id="80854"/>
    <lineage>
        <taxon>Bacteria</taxon>
        <taxon>Pseudomonadati</taxon>
        <taxon>Pseudomonadota</taxon>
        <taxon>Gammaproteobacteria</taxon>
        <taxon>Alteromonadales</taxon>
        <taxon>Moritellaceae</taxon>
        <taxon>Moritella</taxon>
    </lineage>
</organism>
<keyword evidence="3" id="KW-1185">Reference proteome</keyword>
<sequence length="42" mass="4636">MIGITTKLVQNAKKAKPFILKKYYSRLAYSLAAANYGLSLGE</sequence>
<protein>
    <submittedName>
        <fullName evidence="2">Uncharacterized protein</fullName>
    </submittedName>
</protein>
<reference evidence="1 3" key="2">
    <citation type="submission" date="2016-11" db="EMBL/GenBank/DDBJ databases">
        <authorList>
            <person name="Klemetsen T."/>
        </authorList>
    </citation>
    <scope>NUCLEOTIDE SEQUENCE [LARGE SCALE GENOMIC DNA]</scope>
    <source>
        <strain evidence="1">MT 2528</strain>
    </source>
</reference>
<evidence type="ECO:0000313" key="2">
    <source>
        <dbReference type="EMBL" id="SGZ12214.1"/>
    </source>
</evidence>
<accession>A0A1L0E4Y2</accession>
<dbReference type="EMBL" id="FPLD01000102">
    <property type="protein sequence ID" value="SGZ12214.1"/>
    <property type="molecule type" value="Genomic_DNA"/>
</dbReference>
<dbReference type="AlphaFoldDB" id="A0A1L0E4Y2"/>
<evidence type="ECO:0000313" key="1">
    <source>
        <dbReference type="EMBL" id="SGY98372.1"/>
    </source>
</evidence>
<evidence type="ECO:0000313" key="3">
    <source>
        <dbReference type="Proteomes" id="UP000182660"/>
    </source>
</evidence>
<proteinExistence type="predicted"/>
<name>A0A1L0E4Y2_9GAMM</name>
<reference evidence="2 4" key="1">
    <citation type="submission" date="2016-11" db="EMBL/GenBank/DDBJ databases">
        <authorList>
            <person name="Jaros S."/>
            <person name="Januszkiewicz K."/>
            <person name="Wedrychowicz H."/>
        </authorList>
    </citation>
    <scope>NUCLEOTIDE SEQUENCE [LARGE SCALE GENOMIC DNA]</scope>
    <source>
        <strain evidence="2">NVI 5450</strain>
    </source>
</reference>
<evidence type="ECO:0000313" key="4">
    <source>
        <dbReference type="Proteomes" id="UP000183794"/>
    </source>
</evidence>